<keyword evidence="1" id="KW-0812">Transmembrane</keyword>
<gene>
    <name evidence="2" type="ORF">HanXRQr2_Chr12g0549211</name>
</gene>
<dbReference type="EMBL" id="MNCJ02000327">
    <property type="protein sequence ID" value="KAF5778583.1"/>
    <property type="molecule type" value="Genomic_DNA"/>
</dbReference>
<evidence type="ECO:0000313" key="3">
    <source>
        <dbReference type="Proteomes" id="UP000215914"/>
    </source>
</evidence>
<sequence>MSCFRSHYHHARDKYIDCRRCQSQRLILLTPASKALTISPDTLAIASAAFCFSAPARMIIDKLREDKQRFWRTQSAQLEILIIPFIITEVQGWCLGDFIFSMVSFWRRNDTNAADEMDLRKSAQSVHVFFQVLVYSCCGFSFYYTLIGTTAHIWLFSYFSCKMLKKIRGPFLVVVPLSTLSNWAMNSGSGFQITGMSKEFEGLFAGCNSAQEIWDFNAAWCKISALFVFSAKDVVDIWKHVRGNRMWKKLVNVII</sequence>
<evidence type="ECO:0000313" key="2">
    <source>
        <dbReference type="EMBL" id="KAF5778583.1"/>
    </source>
</evidence>
<organism evidence="2 3">
    <name type="scientific">Helianthus annuus</name>
    <name type="common">Common sunflower</name>
    <dbReference type="NCBI Taxonomy" id="4232"/>
    <lineage>
        <taxon>Eukaryota</taxon>
        <taxon>Viridiplantae</taxon>
        <taxon>Streptophyta</taxon>
        <taxon>Embryophyta</taxon>
        <taxon>Tracheophyta</taxon>
        <taxon>Spermatophyta</taxon>
        <taxon>Magnoliopsida</taxon>
        <taxon>eudicotyledons</taxon>
        <taxon>Gunneridae</taxon>
        <taxon>Pentapetalae</taxon>
        <taxon>asterids</taxon>
        <taxon>campanulids</taxon>
        <taxon>Asterales</taxon>
        <taxon>Asteraceae</taxon>
        <taxon>Asteroideae</taxon>
        <taxon>Heliantheae alliance</taxon>
        <taxon>Heliantheae</taxon>
        <taxon>Helianthus</taxon>
    </lineage>
</organism>
<keyword evidence="1" id="KW-1133">Transmembrane helix</keyword>
<accession>A0A9K3MX68</accession>
<protein>
    <submittedName>
        <fullName evidence="2">Uncharacterized protein</fullName>
    </submittedName>
</protein>
<dbReference type="Gramene" id="mRNA:HanXRQr2_Chr12g0549211">
    <property type="protein sequence ID" value="mRNA:HanXRQr2_Chr12g0549211"/>
    <property type="gene ID" value="HanXRQr2_Chr12g0549211"/>
</dbReference>
<reference evidence="2" key="2">
    <citation type="submission" date="2020-06" db="EMBL/GenBank/DDBJ databases">
        <title>Helianthus annuus Genome sequencing and assembly Release 2.</title>
        <authorList>
            <person name="Gouzy J."/>
            <person name="Langlade N."/>
            <person name="Munos S."/>
        </authorList>
    </citation>
    <scope>NUCLEOTIDE SEQUENCE</scope>
    <source>
        <tissue evidence="2">Leaves</tissue>
    </source>
</reference>
<dbReference type="AlphaFoldDB" id="A0A9K3MX68"/>
<keyword evidence="3" id="KW-1185">Reference proteome</keyword>
<name>A0A9K3MX68_HELAN</name>
<keyword evidence="1" id="KW-0472">Membrane</keyword>
<comment type="caution">
    <text evidence="2">The sequence shown here is derived from an EMBL/GenBank/DDBJ whole genome shotgun (WGS) entry which is preliminary data.</text>
</comment>
<evidence type="ECO:0000256" key="1">
    <source>
        <dbReference type="SAM" id="Phobius"/>
    </source>
</evidence>
<feature type="transmembrane region" description="Helical" evidence="1">
    <location>
        <begin position="126"/>
        <end position="159"/>
    </location>
</feature>
<feature type="transmembrane region" description="Helical" evidence="1">
    <location>
        <begin position="81"/>
        <end position="106"/>
    </location>
</feature>
<dbReference type="Proteomes" id="UP000215914">
    <property type="component" value="Unassembled WGS sequence"/>
</dbReference>
<proteinExistence type="predicted"/>
<reference evidence="2" key="1">
    <citation type="journal article" date="2017" name="Nature">
        <title>The sunflower genome provides insights into oil metabolism, flowering and Asterid evolution.</title>
        <authorList>
            <person name="Badouin H."/>
            <person name="Gouzy J."/>
            <person name="Grassa C.J."/>
            <person name="Murat F."/>
            <person name="Staton S.E."/>
            <person name="Cottret L."/>
            <person name="Lelandais-Briere C."/>
            <person name="Owens G.L."/>
            <person name="Carrere S."/>
            <person name="Mayjonade B."/>
            <person name="Legrand L."/>
            <person name="Gill N."/>
            <person name="Kane N.C."/>
            <person name="Bowers J.E."/>
            <person name="Hubner S."/>
            <person name="Bellec A."/>
            <person name="Berard A."/>
            <person name="Berges H."/>
            <person name="Blanchet N."/>
            <person name="Boniface M.C."/>
            <person name="Brunel D."/>
            <person name="Catrice O."/>
            <person name="Chaidir N."/>
            <person name="Claudel C."/>
            <person name="Donnadieu C."/>
            <person name="Faraut T."/>
            <person name="Fievet G."/>
            <person name="Helmstetter N."/>
            <person name="King M."/>
            <person name="Knapp S.J."/>
            <person name="Lai Z."/>
            <person name="Le Paslier M.C."/>
            <person name="Lippi Y."/>
            <person name="Lorenzon L."/>
            <person name="Mandel J.R."/>
            <person name="Marage G."/>
            <person name="Marchand G."/>
            <person name="Marquand E."/>
            <person name="Bret-Mestries E."/>
            <person name="Morien E."/>
            <person name="Nambeesan S."/>
            <person name="Nguyen T."/>
            <person name="Pegot-Espagnet P."/>
            <person name="Pouilly N."/>
            <person name="Raftis F."/>
            <person name="Sallet E."/>
            <person name="Schiex T."/>
            <person name="Thomas J."/>
            <person name="Vandecasteele C."/>
            <person name="Vares D."/>
            <person name="Vear F."/>
            <person name="Vautrin S."/>
            <person name="Crespi M."/>
            <person name="Mangin B."/>
            <person name="Burke J.M."/>
            <person name="Salse J."/>
            <person name="Munos S."/>
            <person name="Vincourt P."/>
            <person name="Rieseberg L.H."/>
            <person name="Langlade N.B."/>
        </authorList>
    </citation>
    <scope>NUCLEOTIDE SEQUENCE</scope>
    <source>
        <tissue evidence="2">Leaves</tissue>
    </source>
</reference>